<reference evidence="3 4" key="1">
    <citation type="submission" date="2024-06" db="EMBL/GenBank/DDBJ databases">
        <title>Sorghum-associated microbial communities from plants grown in Nebraska, USA.</title>
        <authorList>
            <person name="Schachtman D."/>
        </authorList>
    </citation>
    <scope>NUCLEOTIDE SEQUENCE [LARGE SCALE GENOMIC DNA]</scope>
    <source>
        <strain evidence="3 4">2857</strain>
    </source>
</reference>
<dbReference type="Gene3D" id="3.40.50.300">
    <property type="entry name" value="P-loop containing nucleotide triphosphate hydrolases"/>
    <property type="match status" value="1"/>
</dbReference>
<dbReference type="PANTHER" id="PTHR12169">
    <property type="entry name" value="ATPASE N2B"/>
    <property type="match status" value="1"/>
</dbReference>
<dbReference type="NCBIfam" id="NF040713">
    <property type="entry name" value="ZapE"/>
    <property type="match status" value="1"/>
</dbReference>
<keyword evidence="3" id="KW-0131">Cell cycle</keyword>
<dbReference type="SUPFAM" id="SSF52540">
    <property type="entry name" value="P-loop containing nucleoside triphosphate hydrolases"/>
    <property type="match status" value="1"/>
</dbReference>
<dbReference type="InterPro" id="IPR005654">
    <property type="entry name" value="ATPase_AFG1-like"/>
</dbReference>
<dbReference type="GO" id="GO:0051301">
    <property type="term" value="P:cell division"/>
    <property type="evidence" value="ECO:0007669"/>
    <property type="project" value="UniProtKB-KW"/>
</dbReference>
<keyword evidence="2" id="KW-0067">ATP-binding</keyword>
<evidence type="ECO:0000313" key="3">
    <source>
        <dbReference type="EMBL" id="MET4581424.1"/>
    </source>
</evidence>
<gene>
    <name evidence="3" type="ORF">ABIE21_000914</name>
</gene>
<protein>
    <submittedName>
        <fullName evidence="3">Cell division protein ZapE</fullName>
    </submittedName>
</protein>
<dbReference type="InterPro" id="IPR027417">
    <property type="entry name" value="P-loop_NTPase"/>
</dbReference>
<organism evidence="3 4">
    <name type="scientific">Conyzicola nivalis</name>
    <dbReference type="NCBI Taxonomy" id="1477021"/>
    <lineage>
        <taxon>Bacteria</taxon>
        <taxon>Bacillati</taxon>
        <taxon>Actinomycetota</taxon>
        <taxon>Actinomycetes</taxon>
        <taxon>Micrococcales</taxon>
        <taxon>Microbacteriaceae</taxon>
        <taxon>Conyzicola</taxon>
    </lineage>
</organism>
<sequence>MTIRNRVGGRLVSVRLRNARAALLSDATRNHEHLADRQPTLTGEQMVDHLVPPRQFATATVESYRPDLDYPSQADAVSAVLAFESAWQPGGLFSRRRNKDVLPGLYLDGGFGVGKTHLLAALWRAAPGRKYFGTFIEYTALVGALGFAGAVKVLKGASVICIDEFELDDPGDTRIMSRLLGELVASGTRIAATSNTPPNALGEGRFAAQDFLREIDALSAQFTTIRIDGLDYRRRDVEGHAVTLGDDELAAAVASYRGHLTVDRFDDVLAHLAKVHPSRYVKLLDGLDAVAITDVHVLTSQTDALRLVAFVDRLYDAQVPVLASGVPFDQVFAADMLAGGYRKKYLRAVSRLIALTSGEGM</sequence>
<proteinExistence type="predicted"/>
<name>A0ABV2QK44_9MICO</name>
<evidence type="ECO:0000313" key="4">
    <source>
        <dbReference type="Proteomes" id="UP001549257"/>
    </source>
</evidence>
<accession>A0ABV2QK44</accession>
<dbReference type="PANTHER" id="PTHR12169:SF6">
    <property type="entry name" value="AFG1-LIKE ATPASE"/>
    <property type="match status" value="1"/>
</dbReference>
<evidence type="ECO:0000256" key="1">
    <source>
        <dbReference type="ARBA" id="ARBA00022741"/>
    </source>
</evidence>
<dbReference type="Pfam" id="PF03969">
    <property type="entry name" value="AFG1_ATPase"/>
    <property type="match status" value="2"/>
</dbReference>
<keyword evidence="4" id="KW-1185">Reference proteome</keyword>
<keyword evidence="3" id="KW-0132">Cell division</keyword>
<comment type="caution">
    <text evidence="3">The sequence shown here is derived from an EMBL/GenBank/DDBJ whole genome shotgun (WGS) entry which is preliminary data.</text>
</comment>
<evidence type="ECO:0000256" key="2">
    <source>
        <dbReference type="ARBA" id="ARBA00022840"/>
    </source>
</evidence>
<dbReference type="EMBL" id="JBEPSJ010000001">
    <property type="protein sequence ID" value="MET4581424.1"/>
    <property type="molecule type" value="Genomic_DNA"/>
</dbReference>
<dbReference type="Proteomes" id="UP001549257">
    <property type="component" value="Unassembled WGS sequence"/>
</dbReference>
<keyword evidence="1" id="KW-0547">Nucleotide-binding</keyword>